<feature type="transmembrane region" description="Helical" evidence="9">
    <location>
        <begin position="241"/>
        <end position="260"/>
    </location>
</feature>
<accession>A0A561W6C2</accession>
<dbReference type="InterPro" id="IPR036514">
    <property type="entry name" value="SGNH_hydro_sf"/>
</dbReference>
<evidence type="ECO:0000256" key="6">
    <source>
        <dbReference type="ARBA" id="ARBA00023136"/>
    </source>
</evidence>
<reference evidence="12 13" key="1">
    <citation type="submission" date="2019-06" db="EMBL/GenBank/DDBJ databases">
        <title>Sequencing the genomes of 1000 actinobacteria strains.</title>
        <authorList>
            <person name="Klenk H.-P."/>
        </authorList>
    </citation>
    <scope>NUCLEOTIDE SEQUENCE [LARGE SCALE GENOMIC DNA]</scope>
    <source>
        <strain evidence="12 13">DSM 45885</strain>
    </source>
</reference>
<comment type="caution">
    <text evidence="12">The sequence shown here is derived from an EMBL/GenBank/DDBJ whole genome shotgun (WGS) entry which is preliminary data.</text>
</comment>
<evidence type="ECO:0000256" key="8">
    <source>
        <dbReference type="SAM" id="MobiDB-lite"/>
    </source>
</evidence>
<dbReference type="RefSeq" id="WP_145784201.1">
    <property type="nucleotide sequence ID" value="NZ_JBEZJD010000006.1"/>
</dbReference>
<feature type="transmembrane region" description="Helical" evidence="9">
    <location>
        <begin position="44"/>
        <end position="66"/>
    </location>
</feature>
<dbReference type="Pfam" id="PF01757">
    <property type="entry name" value="Acyl_transf_3"/>
    <property type="match status" value="1"/>
</dbReference>
<keyword evidence="4 9" id="KW-0812">Transmembrane</keyword>
<gene>
    <name evidence="12" type="ORF">FHU34_114797</name>
</gene>
<feature type="transmembrane region" description="Helical" evidence="9">
    <location>
        <begin position="159"/>
        <end position="176"/>
    </location>
</feature>
<evidence type="ECO:0000256" key="1">
    <source>
        <dbReference type="ARBA" id="ARBA00004651"/>
    </source>
</evidence>
<feature type="transmembrane region" description="Helical" evidence="9">
    <location>
        <begin position="216"/>
        <end position="234"/>
    </location>
</feature>
<dbReference type="InterPro" id="IPR050879">
    <property type="entry name" value="Acyltransferase_3"/>
</dbReference>
<dbReference type="InterPro" id="IPR002656">
    <property type="entry name" value="Acyl_transf_3_dom"/>
</dbReference>
<evidence type="ECO:0000313" key="12">
    <source>
        <dbReference type="EMBL" id="TWG19415.1"/>
    </source>
</evidence>
<keyword evidence="3" id="KW-0808">Transferase</keyword>
<evidence type="ECO:0000256" key="2">
    <source>
        <dbReference type="ARBA" id="ARBA00022475"/>
    </source>
</evidence>
<feature type="transmembrane region" description="Helical" evidence="9">
    <location>
        <begin position="183"/>
        <end position="204"/>
    </location>
</feature>
<keyword evidence="5 9" id="KW-1133">Transmembrane helix</keyword>
<sequence>MTQTRSRPTAPARATSFRGDIEGLRALAVILVLAGHAGSQFVPAGFIGVDVFFVISGFLITGLLVAELDGTGRISLLGFYARRAKRLLPAAGLVLLVTLLLTYLFLPRVRYSNTAWDVVSSALYVMNWRLAEQSVDYMFVDQAPSVLQHYWSLSVEEQFYLFWPLLLLGLAVLGGRRRLRRGVLMLGFAVVAVPSFAWSIHLTSTDSAPAYFVTTTRLWELALGGAVAIAGGLLHRTPRVLAVLLAWSGLAAVVASAFLLDATSAFPGYIALLPTGGTAAVIAFAVAARRAGPAGLLSLPPMRAVGALSYSLYLWHWPLLVIADYQFGELSATARLAVVAASVVPAVLTYHFVENPIRRSQTLQWQPAQALRVGAACTGAAVIAGLLFQLTVWPAAQPPPPVSALPPVAGSSPSASATPVGPPGAAALGQSPRGDKAGRPVDRVASIVPDPLVAPKDLPTTARTGCHVQQNSSNPLTCVYGVRDSTFTVVLAGDSHAAQWLPALEEVAAKQKWRVISHTKSSCPFLKAEVALAGRPYESCTEWNQRVRDQLRADPPDLLLVSNSLYLPVRDGKPITQRVNETLADGLRETWREMTEVKIPVAVLRDTPYHRRDPVECVSANPDKLTRCAPSRDEVLAAGGGVAQEQAAEGQQGVHLVNLNDAICPTDRCAPVIGGVLVYRDGNHLTATYSRTLAPRLDSALAAVLKRGS</sequence>
<dbReference type="SUPFAM" id="SSF52266">
    <property type="entry name" value="SGNH hydrolase"/>
    <property type="match status" value="1"/>
</dbReference>
<feature type="transmembrane region" description="Helical" evidence="9">
    <location>
        <begin position="21"/>
        <end position="38"/>
    </location>
</feature>
<dbReference type="AlphaFoldDB" id="A0A561W6C2"/>
<feature type="compositionally biased region" description="Low complexity" evidence="8">
    <location>
        <begin position="405"/>
        <end position="427"/>
    </location>
</feature>
<evidence type="ECO:0000256" key="7">
    <source>
        <dbReference type="ARBA" id="ARBA00023315"/>
    </source>
</evidence>
<feature type="domain" description="Acyltransferase 3" evidence="10">
    <location>
        <begin position="20"/>
        <end position="350"/>
    </location>
</feature>
<evidence type="ECO:0000313" key="13">
    <source>
        <dbReference type="Proteomes" id="UP000317685"/>
    </source>
</evidence>
<protein>
    <submittedName>
        <fullName evidence="12">Peptidoglycan/LPS O-acetylase OafA/YrhL</fullName>
    </submittedName>
</protein>
<feature type="region of interest" description="Disordered" evidence="8">
    <location>
        <begin position="404"/>
        <end position="439"/>
    </location>
</feature>
<dbReference type="Gene3D" id="3.40.50.1110">
    <property type="entry name" value="SGNH hydrolase"/>
    <property type="match status" value="1"/>
</dbReference>
<evidence type="ECO:0000256" key="3">
    <source>
        <dbReference type="ARBA" id="ARBA00022679"/>
    </source>
</evidence>
<dbReference type="GO" id="GO:0009103">
    <property type="term" value="P:lipopolysaccharide biosynthetic process"/>
    <property type="evidence" value="ECO:0007669"/>
    <property type="project" value="TreeGrafter"/>
</dbReference>
<dbReference type="PANTHER" id="PTHR23028">
    <property type="entry name" value="ACETYLTRANSFERASE"/>
    <property type="match status" value="1"/>
</dbReference>
<evidence type="ECO:0000259" key="10">
    <source>
        <dbReference type="Pfam" id="PF01757"/>
    </source>
</evidence>
<dbReference type="PANTHER" id="PTHR23028:SF53">
    <property type="entry name" value="ACYL_TRANSF_3 DOMAIN-CONTAINING PROTEIN"/>
    <property type="match status" value="1"/>
</dbReference>
<dbReference type="GO" id="GO:0016747">
    <property type="term" value="F:acyltransferase activity, transferring groups other than amino-acyl groups"/>
    <property type="evidence" value="ECO:0007669"/>
    <property type="project" value="InterPro"/>
</dbReference>
<feature type="transmembrane region" description="Helical" evidence="9">
    <location>
        <begin position="373"/>
        <end position="396"/>
    </location>
</feature>
<evidence type="ECO:0000256" key="5">
    <source>
        <dbReference type="ARBA" id="ARBA00022989"/>
    </source>
</evidence>
<comment type="subcellular location">
    <subcellularLocation>
        <location evidence="1">Cell membrane</location>
        <topology evidence="1">Multi-pass membrane protein</topology>
    </subcellularLocation>
</comment>
<dbReference type="OrthoDB" id="3404679at2"/>
<keyword evidence="6 9" id="KW-0472">Membrane</keyword>
<proteinExistence type="predicted"/>
<keyword evidence="13" id="KW-1185">Reference proteome</keyword>
<dbReference type="InterPro" id="IPR043968">
    <property type="entry name" value="SGNH"/>
</dbReference>
<dbReference type="GO" id="GO:0005886">
    <property type="term" value="C:plasma membrane"/>
    <property type="evidence" value="ECO:0007669"/>
    <property type="project" value="UniProtKB-SubCell"/>
</dbReference>
<evidence type="ECO:0000256" key="9">
    <source>
        <dbReference type="SAM" id="Phobius"/>
    </source>
</evidence>
<dbReference type="Pfam" id="PF19040">
    <property type="entry name" value="SGNH"/>
    <property type="match status" value="1"/>
</dbReference>
<dbReference type="Proteomes" id="UP000317685">
    <property type="component" value="Unassembled WGS sequence"/>
</dbReference>
<feature type="transmembrane region" description="Helical" evidence="9">
    <location>
        <begin position="333"/>
        <end position="353"/>
    </location>
</feature>
<dbReference type="EMBL" id="VIWZ01000001">
    <property type="protein sequence ID" value="TWG19415.1"/>
    <property type="molecule type" value="Genomic_DNA"/>
</dbReference>
<feature type="transmembrane region" description="Helical" evidence="9">
    <location>
        <begin position="87"/>
        <end position="106"/>
    </location>
</feature>
<name>A0A561W6C2_9ACTN</name>
<organism evidence="12 13">
    <name type="scientific">Micromonospora taraxaci</name>
    <dbReference type="NCBI Taxonomy" id="1316803"/>
    <lineage>
        <taxon>Bacteria</taxon>
        <taxon>Bacillati</taxon>
        <taxon>Actinomycetota</taxon>
        <taxon>Actinomycetes</taxon>
        <taxon>Micromonosporales</taxon>
        <taxon>Micromonosporaceae</taxon>
        <taxon>Micromonospora</taxon>
    </lineage>
</organism>
<evidence type="ECO:0000256" key="4">
    <source>
        <dbReference type="ARBA" id="ARBA00022692"/>
    </source>
</evidence>
<keyword evidence="2" id="KW-1003">Cell membrane</keyword>
<evidence type="ECO:0000259" key="11">
    <source>
        <dbReference type="Pfam" id="PF19040"/>
    </source>
</evidence>
<keyword evidence="7" id="KW-0012">Acyltransferase</keyword>
<dbReference type="GeneID" id="300130267"/>
<feature type="domain" description="SGNH" evidence="11">
    <location>
        <begin position="466"/>
        <end position="698"/>
    </location>
</feature>
<feature type="transmembrane region" description="Helical" evidence="9">
    <location>
        <begin position="266"/>
        <end position="287"/>
    </location>
</feature>